<evidence type="ECO:0000313" key="7">
    <source>
        <dbReference type="Proteomes" id="UP000321484"/>
    </source>
</evidence>
<evidence type="ECO:0000313" key="6">
    <source>
        <dbReference type="EMBL" id="GEN79466.1"/>
    </source>
</evidence>
<accession>A0A511YWG3</accession>
<feature type="compositionally biased region" description="Gly residues" evidence="2">
    <location>
        <begin position="330"/>
        <end position="339"/>
    </location>
</feature>
<feature type="compositionally biased region" description="Pro residues" evidence="2">
    <location>
        <begin position="376"/>
        <end position="402"/>
    </location>
</feature>
<feature type="compositionally biased region" description="Low complexity" evidence="2">
    <location>
        <begin position="26"/>
        <end position="39"/>
    </location>
</feature>
<evidence type="ECO:0000256" key="2">
    <source>
        <dbReference type="SAM" id="MobiDB-lite"/>
    </source>
</evidence>
<gene>
    <name evidence="6" type="ORF">AFE02nite_12000</name>
</gene>
<protein>
    <recommendedName>
        <fullName evidence="5">DUF4349 domain-containing protein</fullName>
    </recommendedName>
</protein>
<reference evidence="6 7" key="1">
    <citation type="submission" date="2019-07" db="EMBL/GenBank/DDBJ databases">
        <title>Whole genome shotgun sequence of Actinotalea fermentans NBRC 105374.</title>
        <authorList>
            <person name="Hosoyama A."/>
            <person name="Uohara A."/>
            <person name="Ohji S."/>
            <person name="Ichikawa N."/>
        </authorList>
    </citation>
    <scope>NUCLEOTIDE SEQUENCE [LARGE SCALE GENOMIC DNA]</scope>
    <source>
        <strain evidence="6 7">NBRC 105374</strain>
    </source>
</reference>
<feature type="region of interest" description="Disordered" evidence="2">
    <location>
        <begin position="304"/>
        <end position="402"/>
    </location>
</feature>
<feature type="compositionally biased region" description="Low complexity" evidence="2">
    <location>
        <begin position="349"/>
        <end position="375"/>
    </location>
</feature>
<feature type="chain" id="PRO_5039211763" description="DUF4349 domain-containing protein" evidence="4">
    <location>
        <begin position="25"/>
        <end position="402"/>
    </location>
</feature>
<keyword evidence="7" id="KW-1185">Reference proteome</keyword>
<feature type="signal peptide" evidence="4">
    <location>
        <begin position="1"/>
        <end position="24"/>
    </location>
</feature>
<keyword evidence="3" id="KW-1133">Transmembrane helix</keyword>
<evidence type="ECO:0000259" key="5">
    <source>
        <dbReference type="Pfam" id="PF14257"/>
    </source>
</evidence>
<dbReference type="EMBL" id="BJYK01000001">
    <property type="protein sequence ID" value="GEN79466.1"/>
    <property type="molecule type" value="Genomic_DNA"/>
</dbReference>
<evidence type="ECO:0000256" key="3">
    <source>
        <dbReference type="SAM" id="Phobius"/>
    </source>
</evidence>
<evidence type="ECO:0000256" key="4">
    <source>
        <dbReference type="SAM" id="SignalP"/>
    </source>
</evidence>
<dbReference type="OrthoDB" id="186919at2"/>
<keyword evidence="3" id="KW-0812">Transmembrane</keyword>
<feature type="coiled-coil region" evidence="1">
    <location>
        <begin position="168"/>
        <end position="218"/>
    </location>
</feature>
<sequence>MRTPTRWMAIGGLVLTLAACSASDSGNDSSADMAYEGAGAADGGGVGGDEAAEAPAPESAADGSDTGAPFGEGLNLADGDRSVITHGAVTLSTEDPVTAADDITRMVESMGGWVEGMTMQAGSDTVDPSAHVVTRLPSSDVGTALGRLQDIGEVESVQLDRTDVTLEVHDLEARIRAVEMSVERMQALLARAASVDELVQAEQMLTDRQSQLEQLLSQQAGLEDQVSMSTLTIDVMVPEEVPEVVEPEEPKEGFLGGLENGWKAFLDFGSGALLVLGVLLPWLAFAALLALIVVWVRRAWVKARPERPARPPKSRPAQQPTAGDLLWQGGAPGWVQPGGPGGPQPAPVAAPVAAPTGTPVGTPTPAAPVTDAATPGTPPAPTTPPAPPSPSAPTSPAGPPSA</sequence>
<feature type="domain" description="DUF4349" evidence="5">
    <location>
        <begin position="81"/>
        <end position="294"/>
    </location>
</feature>
<dbReference type="PROSITE" id="PS51257">
    <property type="entry name" value="PROKAR_LIPOPROTEIN"/>
    <property type="match status" value="1"/>
</dbReference>
<dbReference type="RefSeq" id="WP_146819208.1">
    <property type="nucleotide sequence ID" value="NZ_BJYK01000001.1"/>
</dbReference>
<feature type="transmembrane region" description="Helical" evidence="3">
    <location>
        <begin position="273"/>
        <end position="296"/>
    </location>
</feature>
<dbReference type="AlphaFoldDB" id="A0A511YWG3"/>
<evidence type="ECO:0000256" key="1">
    <source>
        <dbReference type="SAM" id="Coils"/>
    </source>
</evidence>
<feature type="region of interest" description="Disordered" evidence="2">
    <location>
        <begin position="26"/>
        <end position="75"/>
    </location>
</feature>
<keyword evidence="1" id="KW-0175">Coiled coil</keyword>
<organism evidence="6 7">
    <name type="scientific">Actinotalea fermentans</name>
    <dbReference type="NCBI Taxonomy" id="43671"/>
    <lineage>
        <taxon>Bacteria</taxon>
        <taxon>Bacillati</taxon>
        <taxon>Actinomycetota</taxon>
        <taxon>Actinomycetes</taxon>
        <taxon>Micrococcales</taxon>
        <taxon>Cellulomonadaceae</taxon>
        <taxon>Actinotalea</taxon>
    </lineage>
</organism>
<feature type="compositionally biased region" description="Low complexity" evidence="2">
    <location>
        <begin position="53"/>
        <end position="63"/>
    </location>
</feature>
<keyword evidence="4" id="KW-0732">Signal</keyword>
<name>A0A511YWG3_9CELL</name>
<dbReference type="Pfam" id="PF14257">
    <property type="entry name" value="DUF4349"/>
    <property type="match status" value="1"/>
</dbReference>
<dbReference type="InterPro" id="IPR025645">
    <property type="entry name" value="DUF4349"/>
</dbReference>
<dbReference type="Proteomes" id="UP000321484">
    <property type="component" value="Unassembled WGS sequence"/>
</dbReference>
<proteinExistence type="predicted"/>
<keyword evidence="3" id="KW-0472">Membrane</keyword>
<comment type="caution">
    <text evidence="6">The sequence shown here is derived from an EMBL/GenBank/DDBJ whole genome shotgun (WGS) entry which is preliminary data.</text>
</comment>